<organism evidence="10 11">
    <name type="scientific">Candidatus Sedimenticola endophacoides</name>
    <dbReference type="NCBI Taxonomy" id="2548426"/>
    <lineage>
        <taxon>Bacteria</taxon>
        <taxon>Pseudomonadati</taxon>
        <taxon>Pseudomonadota</taxon>
        <taxon>Gammaproteobacteria</taxon>
        <taxon>Chromatiales</taxon>
        <taxon>Sedimenticolaceae</taxon>
        <taxon>Sedimenticola</taxon>
    </lineage>
</organism>
<evidence type="ECO:0000256" key="4">
    <source>
        <dbReference type="ARBA" id="ARBA00022692"/>
    </source>
</evidence>
<evidence type="ECO:0000256" key="3">
    <source>
        <dbReference type="ARBA" id="ARBA00022475"/>
    </source>
</evidence>
<evidence type="ECO:0000259" key="9">
    <source>
        <dbReference type="Pfam" id="PF00361"/>
    </source>
</evidence>
<sequence>MIDHLPVLVVILPLLTAPLCVLLDRPVAAWGAALGAAWLTFVGAALLVGQVADGGAISYQLGGWAPPWGIEYRVDTLGAYVLLIVSAMAALVLLSARESVEREIFRVNGARFYAAFLLAFAGLMGIVATGDAFNVFVFLEISSLSTYALISMGRDRRALTAAFQYLVMGTIGATFILIGIGFLYMMTGTLNMLDLAERLPEVSNTRTVRAGFAFLTVGIGLKLAMFPLHLWMPNAYTYAPSVVTAFLAATATKVAVYVLLRFILGIFGIEFGLGRMPLEYLLIPLGLMGILSASMVAIYQVEIKRLLAYSSVAQIGYIVLGVGLANTHGITAAVLHLFNHALMKGALFIALGAVAYRIGATTLDAFSGLGRRMPLTMGAIVIGGLSLIGVPGTVGFVSKWYLVLAALERGLWPIALLVLVGSVMAVVYVWKVVERAYFSQASSGSGEASEAPLMMLIPLWTLVLANIYFGLHTDLSAGLARQAATVLSGGQGERHAFAYLDSPGSAAGAAGGAGLCQAAQSA</sequence>
<proteinExistence type="inferred from homology"/>
<feature type="transmembrane region" description="Helical" evidence="8">
    <location>
        <begin position="377"/>
        <end position="398"/>
    </location>
</feature>
<dbReference type="Pfam" id="PF00361">
    <property type="entry name" value="Proton_antipo_M"/>
    <property type="match status" value="1"/>
</dbReference>
<dbReference type="InterPro" id="IPR050586">
    <property type="entry name" value="CPA3_Na-H_Antiporter_D"/>
</dbReference>
<evidence type="ECO:0000256" key="1">
    <source>
        <dbReference type="ARBA" id="ARBA00004651"/>
    </source>
</evidence>
<dbReference type="GO" id="GO:0042773">
    <property type="term" value="P:ATP synthesis coupled electron transport"/>
    <property type="evidence" value="ECO:0007669"/>
    <property type="project" value="InterPro"/>
</dbReference>
<dbReference type="InterPro" id="IPR003918">
    <property type="entry name" value="NADH_UbQ_OxRdtase"/>
</dbReference>
<comment type="subcellular location">
    <subcellularLocation>
        <location evidence="1">Cell membrane</location>
        <topology evidence="1">Multi-pass membrane protein</topology>
    </subcellularLocation>
    <subcellularLocation>
        <location evidence="7">Membrane</location>
        <topology evidence="7">Multi-pass membrane protein</topology>
    </subcellularLocation>
</comment>
<dbReference type="PANTHER" id="PTHR42703">
    <property type="entry name" value="NADH DEHYDROGENASE"/>
    <property type="match status" value="1"/>
</dbReference>
<reference evidence="10 11" key="1">
    <citation type="submission" date="2018-01" db="EMBL/GenBank/DDBJ databases">
        <title>Novel co-symbiosis in the lucinid bivalve Phacoides pectinatus.</title>
        <authorList>
            <person name="Lim S.J."/>
            <person name="Davis B.G."/>
            <person name="Gill D.E."/>
            <person name="Engel A.S."/>
            <person name="Anderson L.C."/>
            <person name="Campbell B.J."/>
        </authorList>
    </citation>
    <scope>NUCLEOTIDE SEQUENCE [LARGE SCALE GENOMIC DNA]</scope>
    <source>
        <strain evidence="10">N3_P5</strain>
    </source>
</reference>
<keyword evidence="4 7" id="KW-0812">Transmembrane</keyword>
<feature type="transmembrane region" description="Helical" evidence="8">
    <location>
        <begin position="207"/>
        <end position="226"/>
    </location>
</feature>
<dbReference type="PRINTS" id="PR01437">
    <property type="entry name" value="NUOXDRDTASE4"/>
</dbReference>
<feature type="transmembrane region" description="Helical" evidence="8">
    <location>
        <begin position="30"/>
        <end position="52"/>
    </location>
</feature>
<dbReference type="PANTHER" id="PTHR42703:SF1">
    <property type="entry name" value="NA(+)_H(+) ANTIPORTER SUBUNIT D1"/>
    <property type="match status" value="1"/>
</dbReference>
<keyword evidence="3" id="KW-1003">Cell membrane</keyword>
<evidence type="ECO:0000313" key="11">
    <source>
        <dbReference type="Proteomes" id="UP000250928"/>
    </source>
</evidence>
<feature type="transmembrane region" description="Helical" evidence="8">
    <location>
        <begin position="6"/>
        <end position="23"/>
    </location>
</feature>
<protein>
    <submittedName>
        <fullName evidence="10">Cation:proton antiporter</fullName>
    </submittedName>
</protein>
<dbReference type="InterPro" id="IPR001750">
    <property type="entry name" value="ND/Mrp_TM"/>
</dbReference>
<accession>A0A6N4DX96</accession>
<dbReference type="AlphaFoldDB" id="A0A6N4DX96"/>
<dbReference type="GO" id="GO:0008137">
    <property type="term" value="F:NADH dehydrogenase (ubiquinone) activity"/>
    <property type="evidence" value="ECO:0007669"/>
    <property type="project" value="InterPro"/>
</dbReference>
<dbReference type="GO" id="GO:0005886">
    <property type="term" value="C:plasma membrane"/>
    <property type="evidence" value="ECO:0007669"/>
    <property type="project" value="UniProtKB-SubCell"/>
</dbReference>
<comment type="caution">
    <text evidence="10">The sequence shown here is derived from an EMBL/GenBank/DDBJ whole genome shotgun (WGS) entry which is preliminary data.</text>
</comment>
<comment type="similarity">
    <text evidence="2">Belongs to the CPA3 antiporters (TC 2.A.63) subunit D family.</text>
</comment>
<feature type="transmembrane region" description="Helical" evidence="8">
    <location>
        <begin position="280"/>
        <end position="299"/>
    </location>
</feature>
<feature type="transmembrane region" description="Helical" evidence="8">
    <location>
        <begin position="162"/>
        <end position="187"/>
    </location>
</feature>
<evidence type="ECO:0000313" key="10">
    <source>
        <dbReference type="EMBL" id="PUE03584.1"/>
    </source>
</evidence>
<feature type="transmembrane region" description="Helical" evidence="8">
    <location>
        <begin position="337"/>
        <end position="356"/>
    </location>
</feature>
<name>A0A6N4DX96_9GAMM</name>
<feature type="transmembrane region" description="Helical" evidence="8">
    <location>
        <begin position="108"/>
        <end position="127"/>
    </location>
</feature>
<dbReference type="Proteomes" id="UP000250928">
    <property type="component" value="Unassembled WGS sequence"/>
</dbReference>
<feature type="transmembrane region" description="Helical" evidence="8">
    <location>
        <begin position="77"/>
        <end position="96"/>
    </location>
</feature>
<keyword evidence="5 8" id="KW-1133">Transmembrane helix</keyword>
<evidence type="ECO:0000256" key="7">
    <source>
        <dbReference type="RuleBase" id="RU000320"/>
    </source>
</evidence>
<feature type="transmembrane region" description="Helical" evidence="8">
    <location>
        <begin position="238"/>
        <end position="260"/>
    </location>
</feature>
<feature type="transmembrane region" description="Helical" evidence="8">
    <location>
        <begin position="451"/>
        <end position="471"/>
    </location>
</feature>
<feature type="domain" description="NADH:quinone oxidoreductase/Mrp antiporter transmembrane" evidence="9">
    <location>
        <begin position="131"/>
        <end position="424"/>
    </location>
</feature>
<gene>
    <name evidence="10" type="ORF">C3L24_04490</name>
</gene>
<evidence type="ECO:0000256" key="6">
    <source>
        <dbReference type="ARBA" id="ARBA00023136"/>
    </source>
</evidence>
<evidence type="ECO:0000256" key="2">
    <source>
        <dbReference type="ARBA" id="ARBA00005346"/>
    </source>
</evidence>
<evidence type="ECO:0000256" key="8">
    <source>
        <dbReference type="SAM" id="Phobius"/>
    </source>
</evidence>
<dbReference type="EMBL" id="PQCO01000156">
    <property type="protein sequence ID" value="PUE03584.1"/>
    <property type="molecule type" value="Genomic_DNA"/>
</dbReference>
<evidence type="ECO:0000256" key="5">
    <source>
        <dbReference type="ARBA" id="ARBA00022989"/>
    </source>
</evidence>
<keyword evidence="6 8" id="KW-0472">Membrane</keyword>
<feature type="transmembrane region" description="Helical" evidence="8">
    <location>
        <begin position="410"/>
        <end position="430"/>
    </location>
</feature>
<feature type="transmembrane region" description="Helical" evidence="8">
    <location>
        <begin position="306"/>
        <end position="325"/>
    </location>
</feature>